<name>A0A484IC67_9ARCH</name>
<evidence type="ECO:0000313" key="1">
    <source>
        <dbReference type="EMBL" id="VFJ14915.1"/>
    </source>
</evidence>
<gene>
    <name evidence="1" type="ORF">NFRAN_2593</name>
</gene>
<dbReference type="EMBL" id="LR216287">
    <property type="protein sequence ID" value="VFJ14915.1"/>
    <property type="molecule type" value="Genomic_DNA"/>
</dbReference>
<accession>A0A484IC67</accession>
<keyword evidence="2" id="KW-1185">Reference proteome</keyword>
<reference evidence="1 2" key="1">
    <citation type="submission" date="2019-02" db="EMBL/GenBank/DDBJ databases">
        <authorList>
            <person name="Lehtovirta-Morley E L."/>
        </authorList>
    </citation>
    <scope>NUCLEOTIDE SEQUENCE [LARGE SCALE GENOMIC DNA]</scope>
    <source>
        <strain evidence="1">NFRAN1</strain>
    </source>
</reference>
<dbReference type="KEGG" id="nfn:NFRAN_2593"/>
<dbReference type="AlphaFoldDB" id="A0A484IC67"/>
<protein>
    <submittedName>
        <fullName evidence="1">Uncharacterized protein</fullName>
    </submittedName>
</protein>
<sequence>MILIVSLIITLVVNDLSKYHGGKNNFVFTFKPYIALSSFNTLFMRETSCQIGSNENKQYCMQPEDIFHYYFLICF</sequence>
<organism evidence="1 2">
    <name type="scientific">Candidatus Nitrosocosmicus franklandianus</name>
    <dbReference type="NCBI Taxonomy" id="1798806"/>
    <lineage>
        <taxon>Archaea</taxon>
        <taxon>Nitrososphaerota</taxon>
        <taxon>Nitrososphaeria</taxon>
        <taxon>Nitrososphaerales</taxon>
        <taxon>Nitrososphaeraceae</taxon>
        <taxon>Candidatus Nitrosocosmicus</taxon>
    </lineage>
</organism>
<proteinExistence type="predicted"/>
<dbReference type="Proteomes" id="UP000294299">
    <property type="component" value="Chromosome NFRAN"/>
</dbReference>
<evidence type="ECO:0000313" key="2">
    <source>
        <dbReference type="Proteomes" id="UP000294299"/>
    </source>
</evidence>